<evidence type="ECO:0000313" key="1">
    <source>
        <dbReference type="EMBL" id="MFF4771944.1"/>
    </source>
</evidence>
<reference evidence="1 2" key="1">
    <citation type="submission" date="2024-10" db="EMBL/GenBank/DDBJ databases">
        <title>The Natural Products Discovery Center: Release of the First 8490 Sequenced Strains for Exploring Actinobacteria Biosynthetic Diversity.</title>
        <authorList>
            <person name="Kalkreuter E."/>
            <person name="Kautsar S.A."/>
            <person name="Yang D."/>
            <person name="Bader C.D."/>
            <person name="Teijaro C.N."/>
            <person name="Fluegel L."/>
            <person name="Davis C.M."/>
            <person name="Simpson J.R."/>
            <person name="Lauterbach L."/>
            <person name="Steele A.D."/>
            <person name="Gui C."/>
            <person name="Meng S."/>
            <person name="Li G."/>
            <person name="Viehrig K."/>
            <person name="Ye F."/>
            <person name="Su P."/>
            <person name="Kiefer A.F."/>
            <person name="Nichols A."/>
            <person name="Cepeda A.J."/>
            <person name="Yan W."/>
            <person name="Fan B."/>
            <person name="Jiang Y."/>
            <person name="Adhikari A."/>
            <person name="Zheng C.-J."/>
            <person name="Schuster L."/>
            <person name="Cowan T.M."/>
            <person name="Smanski M.J."/>
            <person name="Chevrette M.G."/>
            <person name="De Carvalho L.P.S."/>
            <person name="Shen B."/>
        </authorList>
    </citation>
    <scope>NUCLEOTIDE SEQUENCE [LARGE SCALE GENOMIC DNA]</scope>
    <source>
        <strain evidence="1 2">NPDC001281</strain>
    </source>
</reference>
<name>A0ABW6UY06_MICFU</name>
<sequence>MKTSEPVCELHLRMVGQLHDLVLRVHRPTLTEDEVARWMQSGAVVRLEVSEMGTQVAHSMLVNFGNVGFAWLQPYRGGRGLSF</sequence>
<evidence type="ECO:0000313" key="2">
    <source>
        <dbReference type="Proteomes" id="UP001602119"/>
    </source>
</evidence>
<comment type="caution">
    <text evidence="1">The sequence shown here is derived from an EMBL/GenBank/DDBJ whole genome shotgun (WGS) entry which is preliminary data.</text>
</comment>
<gene>
    <name evidence="1" type="ORF">ACFY05_03725</name>
</gene>
<dbReference type="EMBL" id="JBIAXI010000002">
    <property type="protein sequence ID" value="MFF4771944.1"/>
    <property type="molecule type" value="Genomic_DNA"/>
</dbReference>
<keyword evidence="2" id="KW-1185">Reference proteome</keyword>
<dbReference type="RefSeq" id="WP_066935454.1">
    <property type="nucleotide sequence ID" value="NZ_JBIAXI010000002.1"/>
</dbReference>
<protein>
    <recommendedName>
        <fullName evidence="3">UTRA domain-containing protein</fullName>
    </recommendedName>
</protein>
<organism evidence="1 2">
    <name type="scientific">Microtetraspora fusca</name>
    <dbReference type="NCBI Taxonomy" id="1997"/>
    <lineage>
        <taxon>Bacteria</taxon>
        <taxon>Bacillati</taxon>
        <taxon>Actinomycetota</taxon>
        <taxon>Actinomycetes</taxon>
        <taxon>Streptosporangiales</taxon>
        <taxon>Streptosporangiaceae</taxon>
        <taxon>Microtetraspora</taxon>
    </lineage>
</organism>
<dbReference type="Proteomes" id="UP001602119">
    <property type="component" value="Unassembled WGS sequence"/>
</dbReference>
<accession>A0ABW6UY06</accession>
<evidence type="ECO:0008006" key="3">
    <source>
        <dbReference type="Google" id="ProtNLM"/>
    </source>
</evidence>
<proteinExistence type="predicted"/>